<proteinExistence type="inferred from homology"/>
<keyword evidence="4 10" id="KW-1133">Transmembrane helix</keyword>
<evidence type="ECO:0000313" key="13">
    <source>
        <dbReference type="EMBL" id="MBM7561145.1"/>
    </source>
</evidence>
<evidence type="ECO:0000256" key="10">
    <source>
        <dbReference type="SAM" id="Phobius"/>
    </source>
</evidence>
<gene>
    <name evidence="13" type="ORF">JOC49_000662</name>
</gene>
<dbReference type="Gene3D" id="6.10.340.10">
    <property type="match status" value="1"/>
</dbReference>
<evidence type="ECO:0000256" key="2">
    <source>
        <dbReference type="ARBA" id="ARBA00022475"/>
    </source>
</evidence>
<dbReference type="SUPFAM" id="SSF58104">
    <property type="entry name" value="Methyl-accepting chemotaxis protein (MCP) signaling domain"/>
    <property type="match status" value="1"/>
</dbReference>
<dbReference type="Gene3D" id="3.30.450.20">
    <property type="entry name" value="PAS domain"/>
    <property type="match status" value="1"/>
</dbReference>
<dbReference type="Gene3D" id="1.10.287.950">
    <property type="entry name" value="Methyl-accepting chemotaxis protein"/>
    <property type="match status" value="1"/>
</dbReference>
<comment type="similarity">
    <text evidence="7">Belongs to the methyl-accepting chemotaxis (MCP) protein family.</text>
</comment>
<feature type="domain" description="HAMP" evidence="12">
    <location>
        <begin position="219"/>
        <end position="272"/>
    </location>
</feature>
<dbReference type="PANTHER" id="PTHR32089">
    <property type="entry name" value="METHYL-ACCEPTING CHEMOTAXIS PROTEIN MCPB"/>
    <property type="match status" value="1"/>
</dbReference>
<feature type="coiled-coil region" evidence="9">
    <location>
        <begin position="488"/>
        <end position="515"/>
    </location>
</feature>
<dbReference type="PANTHER" id="PTHR32089:SF112">
    <property type="entry name" value="LYSOZYME-LIKE PROTEIN-RELATED"/>
    <property type="match status" value="1"/>
</dbReference>
<evidence type="ECO:0000256" key="5">
    <source>
        <dbReference type="ARBA" id="ARBA00023136"/>
    </source>
</evidence>
<dbReference type="PROSITE" id="PS50885">
    <property type="entry name" value="HAMP"/>
    <property type="match status" value="1"/>
</dbReference>
<evidence type="ECO:0000256" key="9">
    <source>
        <dbReference type="SAM" id="Coils"/>
    </source>
</evidence>
<dbReference type="SMART" id="SM00283">
    <property type="entry name" value="MA"/>
    <property type="match status" value="1"/>
</dbReference>
<organism evidence="13 14">
    <name type="scientific">Fusibacter tunisiensis</name>
    <dbReference type="NCBI Taxonomy" id="1008308"/>
    <lineage>
        <taxon>Bacteria</taxon>
        <taxon>Bacillati</taxon>
        <taxon>Bacillota</taxon>
        <taxon>Clostridia</taxon>
        <taxon>Eubacteriales</taxon>
        <taxon>Eubacteriales Family XII. Incertae Sedis</taxon>
        <taxon>Fusibacter</taxon>
    </lineage>
</organism>
<evidence type="ECO:0000259" key="11">
    <source>
        <dbReference type="PROSITE" id="PS50111"/>
    </source>
</evidence>
<protein>
    <submittedName>
        <fullName evidence="13">Methyl-accepting chemotaxis protein</fullName>
    </submittedName>
</protein>
<reference evidence="13 14" key="1">
    <citation type="submission" date="2021-01" db="EMBL/GenBank/DDBJ databases">
        <title>Genomic Encyclopedia of Type Strains, Phase IV (KMG-IV): sequencing the most valuable type-strain genomes for metagenomic binning, comparative biology and taxonomic classification.</title>
        <authorList>
            <person name="Goeker M."/>
        </authorList>
    </citation>
    <scope>NUCLEOTIDE SEQUENCE [LARGE SCALE GENOMIC DNA]</scope>
    <source>
        <strain evidence="13 14">DSM 24436</strain>
    </source>
</reference>
<evidence type="ECO:0000256" key="6">
    <source>
        <dbReference type="ARBA" id="ARBA00023224"/>
    </source>
</evidence>
<comment type="caution">
    <text evidence="13">The sequence shown here is derived from an EMBL/GenBank/DDBJ whole genome shotgun (WGS) entry which is preliminary data.</text>
</comment>
<feature type="transmembrane region" description="Helical" evidence="10">
    <location>
        <begin position="195"/>
        <end position="217"/>
    </location>
</feature>
<dbReference type="EMBL" id="JAFBDT010000003">
    <property type="protein sequence ID" value="MBM7561145.1"/>
    <property type="molecule type" value="Genomic_DNA"/>
</dbReference>
<dbReference type="RefSeq" id="WP_204662279.1">
    <property type="nucleotide sequence ID" value="NZ_JAFBDT010000003.1"/>
</dbReference>
<evidence type="ECO:0000256" key="1">
    <source>
        <dbReference type="ARBA" id="ARBA00004651"/>
    </source>
</evidence>
<accession>A0ABS2MP19</accession>
<feature type="transmembrane region" description="Helical" evidence="10">
    <location>
        <begin position="7"/>
        <end position="27"/>
    </location>
</feature>
<feature type="domain" description="Methyl-accepting transducer" evidence="11">
    <location>
        <begin position="291"/>
        <end position="541"/>
    </location>
</feature>
<keyword evidence="6 8" id="KW-0807">Transducer</keyword>
<dbReference type="InterPro" id="IPR003660">
    <property type="entry name" value="HAMP_dom"/>
</dbReference>
<dbReference type="SMART" id="SM01049">
    <property type="entry name" value="Cache_2"/>
    <property type="match status" value="1"/>
</dbReference>
<keyword evidence="2" id="KW-1003">Cell membrane</keyword>
<dbReference type="CDD" id="cd06225">
    <property type="entry name" value="HAMP"/>
    <property type="match status" value="1"/>
</dbReference>
<keyword evidence="3 10" id="KW-0812">Transmembrane</keyword>
<evidence type="ECO:0000256" key="3">
    <source>
        <dbReference type="ARBA" id="ARBA00022692"/>
    </source>
</evidence>
<evidence type="ECO:0000313" key="14">
    <source>
        <dbReference type="Proteomes" id="UP000767854"/>
    </source>
</evidence>
<dbReference type="Pfam" id="PF17200">
    <property type="entry name" value="sCache_2"/>
    <property type="match status" value="1"/>
</dbReference>
<sequence length="577" mass="63070">MTIKKKLLSAGIVLLLVPMLIISILSYNKAKDEFTESGEILLKNAVEQVQYMIKLQQQAVESGGISVEEAQENIKTLLLGPKNDDGTRPINDTIYLGGTGYFVIYSEDGVEVMHPSLEGVDVWDVEDKSGKGIKLVQEQIKIAKSGGGYFEYIWTLPNSDETEMKISYQSYDEIWGWIVSAGAYESEFNAQASEMFRILLLVISVTIIIGTIAMYFFASALSKNIRFVDSALERVASGDLTGSEIHVKTKDETKSLSESYNLMLENLKGMIKNSSSTTESVAQTAERLSKVVDESTNAINEVVLTIQEIAEAVSEEAEGAEKVSDKMNNLSGSIQKLTELSDVMNHSVSKTEDENKKGISSMEALGRSSENSLKVVHEISEVIDQVKLSNDKISTFTDVINSIAEQTNLLALNASIEAARAGEAGRGFSVVAEEIRKLAEESAHSVSEIKGIVSEIDLYSKQSVDKMQQVTSVVGDQNQVVNQTVAQFENISHSVENLSKSIELLNREITRIANIREDMLSSVMGISASTEETSAATEEVSASAQQQLAGITEIDQQMKGLVEVVHGLEVVISKFKI</sequence>
<name>A0ABS2MP19_9FIRM</name>
<dbReference type="Proteomes" id="UP000767854">
    <property type="component" value="Unassembled WGS sequence"/>
</dbReference>
<keyword evidence="5 10" id="KW-0472">Membrane</keyword>
<evidence type="ECO:0000256" key="8">
    <source>
        <dbReference type="PROSITE-ProRule" id="PRU00284"/>
    </source>
</evidence>
<evidence type="ECO:0000256" key="7">
    <source>
        <dbReference type="ARBA" id="ARBA00029447"/>
    </source>
</evidence>
<dbReference type="InterPro" id="IPR033480">
    <property type="entry name" value="sCache_2"/>
</dbReference>
<dbReference type="Pfam" id="PF00015">
    <property type="entry name" value="MCPsignal"/>
    <property type="match status" value="1"/>
</dbReference>
<comment type="subcellular location">
    <subcellularLocation>
        <location evidence="1">Cell membrane</location>
        <topology evidence="1">Multi-pass membrane protein</topology>
    </subcellularLocation>
</comment>
<dbReference type="PROSITE" id="PS50111">
    <property type="entry name" value="CHEMOTAXIS_TRANSDUC_2"/>
    <property type="match status" value="1"/>
</dbReference>
<dbReference type="Pfam" id="PF00672">
    <property type="entry name" value="HAMP"/>
    <property type="match status" value="1"/>
</dbReference>
<keyword evidence="14" id="KW-1185">Reference proteome</keyword>
<evidence type="ECO:0000256" key="4">
    <source>
        <dbReference type="ARBA" id="ARBA00022989"/>
    </source>
</evidence>
<evidence type="ECO:0000259" key="12">
    <source>
        <dbReference type="PROSITE" id="PS50885"/>
    </source>
</evidence>
<keyword evidence="9" id="KW-0175">Coiled coil</keyword>
<dbReference type="InterPro" id="IPR004089">
    <property type="entry name" value="MCPsignal_dom"/>
</dbReference>
<dbReference type="CDD" id="cd18774">
    <property type="entry name" value="PDC2_HK_sensor"/>
    <property type="match status" value="1"/>
</dbReference>